<keyword evidence="7" id="KW-1185">Reference proteome</keyword>
<dbReference type="AlphaFoldDB" id="A0A6A5Z834"/>
<feature type="transmembrane region" description="Helical" evidence="5">
    <location>
        <begin position="449"/>
        <end position="468"/>
    </location>
</feature>
<evidence type="ECO:0000256" key="1">
    <source>
        <dbReference type="ARBA" id="ARBA00004141"/>
    </source>
</evidence>
<evidence type="ECO:0000256" key="4">
    <source>
        <dbReference type="ARBA" id="ARBA00023136"/>
    </source>
</evidence>
<dbReference type="SUPFAM" id="SSF144083">
    <property type="entry name" value="Magnesium transport protein CorA, transmembrane region"/>
    <property type="match status" value="1"/>
</dbReference>
<evidence type="ECO:0000256" key="3">
    <source>
        <dbReference type="ARBA" id="ARBA00022989"/>
    </source>
</evidence>
<feature type="transmembrane region" description="Helical" evidence="5">
    <location>
        <begin position="321"/>
        <end position="342"/>
    </location>
</feature>
<dbReference type="EMBL" id="ML977322">
    <property type="protein sequence ID" value="KAF2115679.1"/>
    <property type="molecule type" value="Genomic_DNA"/>
</dbReference>
<name>A0A6A5Z834_9PLEO</name>
<evidence type="ECO:0000313" key="6">
    <source>
        <dbReference type="EMBL" id="KAF2115679.1"/>
    </source>
</evidence>
<dbReference type="InterPro" id="IPR045863">
    <property type="entry name" value="CorA_TM1_TM2"/>
</dbReference>
<dbReference type="Proteomes" id="UP000799770">
    <property type="component" value="Unassembled WGS sequence"/>
</dbReference>
<feature type="transmembrane region" description="Helical" evidence="5">
    <location>
        <begin position="480"/>
        <end position="505"/>
    </location>
</feature>
<evidence type="ECO:0000256" key="5">
    <source>
        <dbReference type="SAM" id="Phobius"/>
    </source>
</evidence>
<gene>
    <name evidence="6" type="ORF">BDV96DRAFT_599254</name>
</gene>
<comment type="subcellular location">
    <subcellularLocation>
        <location evidence="1">Membrane</location>
        <topology evidence="1">Multi-pass membrane protein</topology>
    </subcellularLocation>
</comment>
<protein>
    <submittedName>
        <fullName evidence="6">Uncharacterized protein</fullName>
    </submittedName>
</protein>
<keyword evidence="2 5" id="KW-0812">Transmembrane</keyword>
<keyword evidence="3 5" id="KW-1133">Transmembrane helix</keyword>
<dbReference type="OrthoDB" id="3231000at2759"/>
<dbReference type="GO" id="GO:0016020">
    <property type="term" value="C:membrane"/>
    <property type="evidence" value="ECO:0007669"/>
    <property type="project" value="UniProtKB-SubCell"/>
</dbReference>
<reference evidence="6" key="1">
    <citation type="journal article" date="2020" name="Stud. Mycol.">
        <title>101 Dothideomycetes genomes: a test case for predicting lifestyles and emergence of pathogens.</title>
        <authorList>
            <person name="Haridas S."/>
            <person name="Albert R."/>
            <person name="Binder M."/>
            <person name="Bloem J."/>
            <person name="Labutti K."/>
            <person name="Salamov A."/>
            <person name="Andreopoulos B."/>
            <person name="Baker S."/>
            <person name="Barry K."/>
            <person name="Bills G."/>
            <person name="Bluhm B."/>
            <person name="Cannon C."/>
            <person name="Castanera R."/>
            <person name="Culley D."/>
            <person name="Daum C."/>
            <person name="Ezra D."/>
            <person name="Gonzalez J."/>
            <person name="Henrissat B."/>
            <person name="Kuo A."/>
            <person name="Liang C."/>
            <person name="Lipzen A."/>
            <person name="Lutzoni F."/>
            <person name="Magnuson J."/>
            <person name="Mondo S."/>
            <person name="Nolan M."/>
            <person name="Ohm R."/>
            <person name="Pangilinan J."/>
            <person name="Park H.-J."/>
            <person name="Ramirez L."/>
            <person name="Alfaro M."/>
            <person name="Sun H."/>
            <person name="Tritt A."/>
            <person name="Yoshinaga Y."/>
            <person name="Zwiers L.-H."/>
            <person name="Turgeon B."/>
            <person name="Goodwin S."/>
            <person name="Spatafora J."/>
            <person name="Crous P."/>
            <person name="Grigoriev I."/>
        </authorList>
    </citation>
    <scope>NUCLEOTIDE SEQUENCE</scope>
    <source>
        <strain evidence="6">CBS 627.86</strain>
    </source>
</reference>
<evidence type="ECO:0000256" key="2">
    <source>
        <dbReference type="ARBA" id="ARBA00022692"/>
    </source>
</evidence>
<accession>A0A6A5Z834</accession>
<organism evidence="6 7">
    <name type="scientific">Lophiotrema nucula</name>
    <dbReference type="NCBI Taxonomy" id="690887"/>
    <lineage>
        <taxon>Eukaryota</taxon>
        <taxon>Fungi</taxon>
        <taxon>Dikarya</taxon>
        <taxon>Ascomycota</taxon>
        <taxon>Pezizomycotina</taxon>
        <taxon>Dothideomycetes</taxon>
        <taxon>Pleosporomycetidae</taxon>
        <taxon>Pleosporales</taxon>
        <taxon>Lophiotremataceae</taxon>
        <taxon>Lophiotrema</taxon>
    </lineage>
</organism>
<evidence type="ECO:0000313" key="7">
    <source>
        <dbReference type="Proteomes" id="UP000799770"/>
    </source>
</evidence>
<sequence length="511" mass="58627">MCGMPRSYTDYVKEQSNLDNSLQGLAEFIQDPNGQQQFPVNIACIDFAQRQTDAPRLWRVDPGDGHDTIPESVHWTPHSPNFPSDQRSHEYTRKKKLTEMTTIPDDIQGRIILVEDIDRHSIAYLGTQYNIPLSFFATYLTTDLSQSEHEPQPPSIVLAPSQMIGDQFMHLHYQRVVELGTMKQRKNLYLRSNVRRLVKPTPLLNKRCPGLARSCCSLYLCNDDKDKWICIILVDATNAELAILDTGEIPSREYPQSISRHTFIISDFWAWEGAQKLYPSEKEPCSSLDADLQSSNSLLHSLIRLFHDVSSVAQPKRRPDLLTFAYFPAQLIIAEWMQYALLLSRYVKHYEYTLISPNVGLKQSKVKELLPWRRRCIRSGHKLELLRRSLKHHILTAGTSEVQRRWRPILDDIDHVSSQMAEWATFLNAMVPLLDSHQSLIEAQSVRHLTYIVLVFSSMGLVASIFSMSERVLPWGGGQIWLYFAVALPLTAVVLGLYISFLTVLRRLLIV</sequence>
<keyword evidence="4 5" id="KW-0472">Membrane</keyword>
<proteinExistence type="predicted"/>